<reference evidence="4 5" key="1">
    <citation type="submission" date="2015-12" db="EMBL/GenBank/DDBJ databases">
        <title>The genome of Folsomia candida.</title>
        <authorList>
            <person name="Faddeeva A."/>
            <person name="Derks M.F."/>
            <person name="Anvar Y."/>
            <person name="Smit S."/>
            <person name="Van Straalen N."/>
            <person name="Roelofs D."/>
        </authorList>
    </citation>
    <scope>NUCLEOTIDE SEQUENCE [LARGE SCALE GENOMIC DNA]</scope>
    <source>
        <strain evidence="4 5">VU population</strain>
        <tissue evidence="4">Whole body</tissue>
    </source>
</reference>
<feature type="compositionally biased region" description="Basic and acidic residues" evidence="3">
    <location>
        <begin position="26"/>
        <end position="92"/>
    </location>
</feature>
<feature type="compositionally biased region" description="Basic and acidic residues" evidence="3">
    <location>
        <begin position="190"/>
        <end position="205"/>
    </location>
</feature>
<name>A0A226EIS7_FOLCA</name>
<dbReference type="GO" id="GO:0000184">
    <property type="term" value="P:nuclear-transcribed mRNA catabolic process, nonsense-mediated decay"/>
    <property type="evidence" value="ECO:0007669"/>
    <property type="project" value="UniProtKB-KW"/>
</dbReference>
<evidence type="ECO:0000256" key="1">
    <source>
        <dbReference type="ARBA" id="ARBA00007712"/>
    </source>
</evidence>
<keyword evidence="5" id="KW-1185">Reference proteome</keyword>
<evidence type="ECO:0000313" key="5">
    <source>
        <dbReference type="Proteomes" id="UP000198287"/>
    </source>
</evidence>
<evidence type="ECO:0000256" key="3">
    <source>
        <dbReference type="SAM" id="MobiDB-lite"/>
    </source>
</evidence>
<protein>
    <submittedName>
        <fullName evidence="4">Protein SMG9</fullName>
    </submittedName>
</protein>
<keyword evidence="2" id="KW-0866">Nonsense-mediated mRNA decay</keyword>
<evidence type="ECO:0000256" key="2">
    <source>
        <dbReference type="ARBA" id="ARBA00023161"/>
    </source>
</evidence>
<proteinExistence type="inferred from homology"/>
<dbReference type="SUPFAM" id="SSF52540">
    <property type="entry name" value="P-loop containing nucleoside triphosphate hydrolases"/>
    <property type="match status" value="1"/>
</dbReference>
<dbReference type="EMBL" id="LNIX01000003">
    <property type="protein sequence ID" value="OXA57542.1"/>
    <property type="molecule type" value="Genomic_DNA"/>
</dbReference>
<organism evidence="4 5">
    <name type="scientific">Folsomia candida</name>
    <name type="common">Springtail</name>
    <dbReference type="NCBI Taxonomy" id="158441"/>
    <lineage>
        <taxon>Eukaryota</taxon>
        <taxon>Metazoa</taxon>
        <taxon>Ecdysozoa</taxon>
        <taxon>Arthropoda</taxon>
        <taxon>Hexapoda</taxon>
        <taxon>Collembola</taxon>
        <taxon>Entomobryomorpha</taxon>
        <taxon>Isotomoidea</taxon>
        <taxon>Isotomidae</taxon>
        <taxon>Proisotominae</taxon>
        <taxon>Folsomia</taxon>
    </lineage>
</organism>
<evidence type="ECO:0000313" key="4">
    <source>
        <dbReference type="EMBL" id="OXA57542.1"/>
    </source>
</evidence>
<feature type="compositionally biased region" description="Low complexity" evidence="3">
    <location>
        <begin position="116"/>
        <end position="137"/>
    </location>
</feature>
<dbReference type="AlphaFoldDB" id="A0A226EIS7"/>
<dbReference type="STRING" id="158441.A0A226EIS7"/>
<accession>A0A226EIS7</accession>
<feature type="region of interest" description="Disordered" evidence="3">
    <location>
        <begin position="1"/>
        <end position="205"/>
    </location>
</feature>
<comment type="caution">
    <text evidence="4">The sequence shown here is derived from an EMBL/GenBank/DDBJ whole genome shotgun (WGS) entry which is preliminary data.</text>
</comment>
<comment type="similarity">
    <text evidence="1">Belongs to the SMG9 family.</text>
</comment>
<feature type="compositionally biased region" description="Basic and acidic residues" evidence="3">
    <location>
        <begin position="8"/>
        <end position="18"/>
    </location>
</feature>
<dbReference type="InterPro" id="IPR027417">
    <property type="entry name" value="P-loop_NTPase"/>
</dbReference>
<gene>
    <name evidence="4" type="ORF">Fcan01_08404</name>
</gene>
<dbReference type="InterPro" id="IPR039177">
    <property type="entry name" value="SMG9"/>
</dbReference>
<dbReference type="PANTHER" id="PTHR14270:SF0">
    <property type="entry name" value="NONSENSE-MEDIATED MRNA DECAY FACTOR SMG9"/>
    <property type="match status" value="1"/>
</dbReference>
<sequence length="514" mass="58261">MSGRSTKHRDDRNPKDGNKSGSNPWGRDRHCEKESEKRSSSSHRQKENDRGDAGPNTERDRNRQRLDRDRSRNDTDCDPEHRRRPRERDEKSSTGGDSGSIQGPVVLLRRPPPGGPAATSTTTVPSTSSSSSSQSVRTLEKKDILDRKEDGNGKEVKVKAQSARLEKCPSSSSVGPGPIVLQRPSKKSSKSSDKQSKDSQKKSAEIVNIEKPKLSAEELARKLLEPFCFPEEFAIPVIDNKLKIRPADTFNFFLNRGKRTGDYFVIAILGRPLTGKSTILSYLANNPRNERKLQIFSDRSPINEMESFMYITEENVIFIEMSSIFSCDAAFDLALQQGTLENTSMTWNLKLMRWALAISHVVLLVSDTLLDPNICQLVSSAEMIHPLESALGEGVYPEIIFVYNRVTQSELNDYKLTENLEFLLSTTSGRDPRIKPNFFLVPDAKLISYAKRLADLKRTISKFIRHNRAPHLKDIPFSKIPQRYNAYDWYCNATKVWDSMQHPNYFAAYVKLFP</sequence>
<feature type="compositionally biased region" description="Basic and acidic residues" evidence="3">
    <location>
        <begin position="138"/>
        <end position="158"/>
    </location>
</feature>
<dbReference type="Proteomes" id="UP000198287">
    <property type="component" value="Unassembled WGS sequence"/>
</dbReference>
<dbReference type="OrthoDB" id="79514at2759"/>
<dbReference type="PANTHER" id="PTHR14270">
    <property type="entry name" value="NONSENSE-MEDIATED MRNA DECAY FACTOR SMG9"/>
    <property type="match status" value="1"/>
</dbReference>